<accession>A0A8K0UWM5</accession>
<comment type="subcellular location">
    <subcellularLocation>
        <location evidence="1">Cell membrane</location>
        <topology evidence="1">Multi-pass membrane protein</topology>
    </subcellularLocation>
</comment>
<evidence type="ECO:0000256" key="5">
    <source>
        <dbReference type="ARBA" id="ARBA00022882"/>
    </source>
</evidence>
<evidence type="ECO:0000256" key="2">
    <source>
        <dbReference type="ARBA" id="ARBA00022448"/>
    </source>
</evidence>
<dbReference type="InterPro" id="IPR027359">
    <property type="entry name" value="Volt_channel_dom_sf"/>
</dbReference>
<dbReference type="GO" id="GO:0034702">
    <property type="term" value="C:monoatomic ion channel complex"/>
    <property type="evidence" value="ECO:0007669"/>
    <property type="project" value="UniProtKB-KW"/>
</dbReference>
<keyword evidence="5" id="KW-0851">Voltage-gated channel</keyword>
<reference evidence="13" key="1">
    <citation type="journal article" date="2021" name="New Phytol.">
        <title>Evolutionary innovations through gain and loss of genes in the ectomycorrhizal Boletales.</title>
        <authorList>
            <person name="Wu G."/>
            <person name="Miyauchi S."/>
            <person name="Morin E."/>
            <person name="Kuo A."/>
            <person name="Drula E."/>
            <person name="Varga T."/>
            <person name="Kohler A."/>
            <person name="Feng B."/>
            <person name="Cao Y."/>
            <person name="Lipzen A."/>
            <person name="Daum C."/>
            <person name="Hundley H."/>
            <person name="Pangilinan J."/>
            <person name="Johnson J."/>
            <person name="Barry K."/>
            <person name="LaButti K."/>
            <person name="Ng V."/>
            <person name="Ahrendt S."/>
            <person name="Min B."/>
            <person name="Choi I.G."/>
            <person name="Park H."/>
            <person name="Plett J.M."/>
            <person name="Magnuson J."/>
            <person name="Spatafora J.W."/>
            <person name="Nagy L.G."/>
            <person name="Henrissat B."/>
            <person name="Grigoriev I.V."/>
            <person name="Yang Z.L."/>
            <person name="Xu J."/>
            <person name="Martin F.M."/>
        </authorList>
    </citation>
    <scope>NUCLEOTIDE SEQUENCE</scope>
    <source>
        <strain evidence="13">KKN 215</strain>
    </source>
</reference>
<dbReference type="EMBL" id="JAEVFJ010000002">
    <property type="protein sequence ID" value="KAH8106732.1"/>
    <property type="molecule type" value="Genomic_DNA"/>
</dbReference>
<protein>
    <recommendedName>
        <fullName evidence="15">Voltage-gated hydrogen channel 1</fullName>
    </recommendedName>
</protein>
<evidence type="ECO:0000256" key="4">
    <source>
        <dbReference type="ARBA" id="ARBA00022692"/>
    </source>
</evidence>
<keyword evidence="2" id="KW-0813">Transport</keyword>
<evidence type="ECO:0000256" key="6">
    <source>
        <dbReference type="ARBA" id="ARBA00022989"/>
    </source>
</evidence>
<dbReference type="InterPro" id="IPR031846">
    <property type="entry name" value="Hvcn1"/>
</dbReference>
<keyword evidence="9" id="KW-0407">Ion channel</keyword>
<comment type="caution">
    <text evidence="13">The sequence shown here is derived from an EMBL/GenBank/DDBJ whole genome shotgun (WGS) entry which is preliminary data.</text>
</comment>
<evidence type="ECO:0000256" key="10">
    <source>
        <dbReference type="SAM" id="Coils"/>
    </source>
</evidence>
<evidence type="ECO:0000313" key="13">
    <source>
        <dbReference type="EMBL" id="KAH8106732.1"/>
    </source>
</evidence>
<keyword evidence="10" id="KW-0175">Coiled coil</keyword>
<keyword evidence="7" id="KW-0406">Ion transport</keyword>
<sequence>MAAASEQQPLLDRAGDDIESNHEDTSQSTHTKWKLKTADFLESAPLHYTVLTLVVIDTACVLADLGYTVLSDTCTPIEGGDAPLWLNILAQLSLTITTLFLIEIPVTLWALGWSFFNPFGDTPHATLHLFDALVIVTTFVLEIVLRGKERELASLLIILRLWRLVKLVGGIAVGAGDLAEEDAKDLAEARQGLEQTLNELAKTREENKQLRQRIAVLAGESTFGDD</sequence>
<keyword evidence="8 12" id="KW-0472">Membrane</keyword>
<dbReference type="PANTHER" id="PTHR46480">
    <property type="entry name" value="F20B24.22"/>
    <property type="match status" value="1"/>
</dbReference>
<feature type="transmembrane region" description="Helical" evidence="12">
    <location>
        <begin position="88"/>
        <end position="113"/>
    </location>
</feature>
<feature type="coiled-coil region" evidence="10">
    <location>
        <begin position="183"/>
        <end position="220"/>
    </location>
</feature>
<dbReference type="Proteomes" id="UP000813824">
    <property type="component" value="Unassembled WGS sequence"/>
</dbReference>
<dbReference type="AlphaFoldDB" id="A0A8K0UWM5"/>
<gene>
    <name evidence="13" type="ORF">BXZ70DRAFT_1074523</name>
</gene>
<evidence type="ECO:0000313" key="14">
    <source>
        <dbReference type="Proteomes" id="UP000813824"/>
    </source>
</evidence>
<evidence type="ECO:0000256" key="7">
    <source>
        <dbReference type="ARBA" id="ARBA00023065"/>
    </source>
</evidence>
<feature type="transmembrane region" description="Helical" evidence="12">
    <location>
        <begin position="46"/>
        <end position="67"/>
    </location>
</feature>
<organism evidence="13 14">
    <name type="scientific">Cristinia sonorae</name>
    <dbReference type="NCBI Taxonomy" id="1940300"/>
    <lineage>
        <taxon>Eukaryota</taxon>
        <taxon>Fungi</taxon>
        <taxon>Dikarya</taxon>
        <taxon>Basidiomycota</taxon>
        <taxon>Agaricomycotina</taxon>
        <taxon>Agaricomycetes</taxon>
        <taxon>Agaricomycetidae</taxon>
        <taxon>Agaricales</taxon>
        <taxon>Pleurotineae</taxon>
        <taxon>Stephanosporaceae</taxon>
        <taxon>Cristinia</taxon>
    </lineage>
</organism>
<evidence type="ECO:0000256" key="8">
    <source>
        <dbReference type="ARBA" id="ARBA00023136"/>
    </source>
</evidence>
<evidence type="ECO:0008006" key="15">
    <source>
        <dbReference type="Google" id="ProtNLM"/>
    </source>
</evidence>
<dbReference type="PANTHER" id="PTHR46480:SF1">
    <property type="entry name" value="VOLTAGE-GATED HYDROGEN CHANNEL 1"/>
    <property type="match status" value="1"/>
</dbReference>
<dbReference type="OrthoDB" id="427456at2759"/>
<evidence type="ECO:0000256" key="3">
    <source>
        <dbReference type="ARBA" id="ARBA00022475"/>
    </source>
</evidence>
<feature type="compositionally biased region" description="Basic and acidic residues" evidence="11">
    <location>
        <begin position="13"/>
        <end position="25"/>
    </location>
</feature>
<keyword evidence="14" id="KW-1185">Reference proteome</keyword>
<evidence type="ECO:0000256" key="12">
    <source>
        <dbReference type="SAM" id="Phobius"/>
    </source>
</evidence>
<evidence type="ECO:0000256" key="11">
    <source>
        <dbReference type="SAM" id="MobiDB-lite"/>
    </source>
</evidence>
<feature type="region of interest" description="Disordered" evidence="11">
    <location>
        <begin position="1"/>
        <end position="26"/>
    </location>
</feature>
<dbReference type="GO" id="GO:0030171">
    <property type="term" value="F:voltage-gated proton channel activity"/>
    <property type="evidence" value="ECO:0007669"/>
    <property type="project" value="InterPro"/>
</dbReference>
<dbReference type="GO" id="GO:0005886">
    <property type="term" value="C:plasma membrane"/>
    <property type="evidence" value="ECO:0007669"/>
    <property type="project" value="UniProtKB-SubCell"/>
</dbReference>
<proteinExistence type="predicted"/>
<keyword evidence="3" id="KW-1003">Cell membrane</keyword>
<evidence type="ECO:0000256" key="9">
    <source>
        <dbReference type="ARBA" id="ARBA00023303"/>
    </source>
</evidence>
<name>A0A8K0UWM5_9AGAR</name>
<evidence type="ECO:0000256" key="1">
    <source>
        <dbReference type="ARBA" id="ARBA00004651"/>
    </source>
</evidence>
<dbReference type="Gene3D" id="1.20.120.350">
    <property type="entry name" value="Voltage-gated potassium channels. Chain C"/>
    <property type="match status" value="1"/>
</dbReference>
<keyword evidence="6 12" id="KW-1133">Transmembrane helix</keyword>
<keyword evidence="4 12" id="KW-0812">Transmembrane</keyword>
<feature type="transmembrane region" description="Helical" evidence="12">
    <location>
        <begin position="125"/>
        <end position="145"/>
    </location>
</feature>